<dbReference type="Proteomes" id="UP000268096">
    <property type="component" value="Unassembled WGS sequence"/>
</dbReference>
<sequence length="102" mass="11553">MALGNFRCRLRDSVEILATHKSDVKTRLYLAINHRLVFANVPEVPELPEQFREELDAIQSVKAPSMLYTSTAGTMDSIIAMTLWLMSPFMWNGKSNQGPARQ</sequence>
<dbReference type="RefSeq" id="WP_161806364.1">
    <property type="nucleotide sequence ID" value="NZ_LJRH01000154.1"/>
</dbReference>
<accession>A0A0Q0ACC3</accession>
<proteinExistence type="predicted"/>
<evidence type="ECO:0000313" key="2">
    <source>
        <dbReference type="Proteomes" id="UP000268096"/>
    </source>
</evidence>
<dbReference type="EMBL" id="RBTH01000039">
    <property type="protein sequence ID" value="RMT50662.1"/>
    <property type="molecule type" value="Genomic_DNA"/>
</dbReference>
<dbReference type="AlphaFoldDB" id="A0A0Q0ACC3"/>
<evidence type="ECO:0000313" key="1">
    <source>
        <dbReference type="EMBL" id="RMT50662.1"/>
    </source>
</evidence>
<comment type="caution">
    <text evidence="1">The sequence shown here is derived from an EMBL/GenBank/DDBJ whole genome shotgun (WGS) entry which is preliminary data.</text>
</comment>
<reference evidence="1 2" key="1">
    <citation type="submission" date="2018-08" db="EMBL/GenBank/DDBJ databases">
        <title>Recombination of ecologically and evolutionarily significant loci maintains genetic cohesion in the Pseudomonas syringae species complex.</title>
        <authorList>
            <person name="Dillon M."/>
            <person name="Thakur S."/>
            <person name="Almeida R.N.D."/>
            <person name="Weir B.S."/>
            <person name="Guttman D.S."/>
        </authorList>
    </citation>
    <scope>NUCLEOTIDE SEQUENCE [LARGE SCALE GENOMIC DNA]</scope>
    <source>
        <strain evidence="1 2">ICMP 16926</strain>
    </source>
</reference>
<name>A0A0Q0ACC3_PSESX</name>
<protein>
    <submittedName>
        <fullName evidence="1">Uncharacterized protein</fullName>
    </submittedName>
</protein>
<organism evidence="1 2">
    <name type="scientific">Pseudomonas syringae pv. solidagae</name>
    <dbReference type="NCBI Taxonomy" id="264458"/>
    <lineage>
        <taxon>Bacteria</taxon>
        <taxon>Pseudomonadati</taxon>
        <taxon>Pseudomonadota</taxon>
        <taxon>Gammaproteobacteria</taxon>
        <taxon>Pseudomonadales</taxon>
        <taxon>Pseudomonadaceae</taxon>
        <taxon>Pseudomonas</taxon>
        <taxon>Pseudomonas syringae</taxon>
    </lineage>
</organism>
<gene>
    <name evidence="1" type="ORF">ALP48_02608</name>
</gene>